<sequence>MMTCLIRLEGVTYQQQNKTIVEGINLQVDLREIITIIGPNGAGKTTLLKIILGLIQPTAGTVWRSRPLQIGYMPQRIDINPLLPLTVKGLLELSQPTPIHKRDLKAALELVRGHYLINQSLQTLSGGEWQRVLLARALLRQPNLLVLDEPAQGVDIIGQTEFYQLLANLRTQLNCAIVLVSHDLHLVMAATDKVICLNRHICCSGHPEMVMNDPHYQKLFGVDLNSSIVPYIHHHDHRHDGHNGYEGECSEPL</sequence>
<keyword evidence="5 11" id="KW-0067">ATP-binding</keyword>
<name>A0A4Q7DGQ4_9PROT</name>
<dbReference type="OrthoDB" id="9806726at2"/>
<evidence type="ECO:0000256" key="3">
    <source>
        <dbReference type="ARBA" id="ARBA00022741"/>
    </source>
</evidence>
<dbReference type="Pfam" id="PF00005">
    <property type="entry name" value="ABC_tran"/>
    <property type="match status" value="1"/>
</dbReference>
<keyword evidence="2" id="KW-1003">Cell membrane</keyword>
<proteinExistence type="predicted"/>
<dbReference type="InterPro" id="IPR017871">
    <property type="entry name" value="ABC_transporter-like_CS"/>
</dbReference>
<evidence type="ECO:0000256" key="5">
    <source>
        <dbReference type="ARBA" id="ARBA00022840"/>
    </source>
</evidence>
<dbReference type="SMART" id="SM00382">
    <property type="entry name" value="AAA"/>
    <property type="match status" value="1"/>
</dbReference>
<evidence type="ECO:0000259" key="10">
    <source>
        <dbReference type="PROSITE" id="PS50893"/>
    </source>
</evidence>
<dbReference type="GO" id="GO:0006829">
    <property type="term" value="P:zinc ion transport"/>
    <property type="evidence" value="ECO:0007669"/>
    <property type="project" value="UniProtKB-KW"/>
</dbReference>
<keyword evidence="3" id="KW-0547">Nucleotide-binding</keyword>
<dbReference type="Gene3D" id="3.40.50.300">
    <property type="entry name" value="P-loop containing nucleotide triphosphate hydrolases"/>
    <property type="match status" value="1"/>
</dbReference>
<dbReference type="PROSITE" id="PS50893">
    <property type="entry name" value="ABC_TRANSPORTER_2"/>
    <property type="match status" value="1"/>
</dbReference>
<keyword evidence="12" id="KW-1185">Reference proteome</keyword>
<dbReference type="RefSeq" id="WP_130153829.1">
    <property type="nucleotide sequence ID" value="NZ_SCFB01000005.1"/>
</dbReference>
<keyword evidence="6" id="KW-0864">Zinc transport</keyword>
<dbReference type="InterPro" id="IPR003439">
    <property type="entry name" value="ABC_transporter-like_ATP-bd"/>
</dbReference>
<evidence type="ECO:0000256" key="7">
    <source>
        <dbReference type="ARBA" id="ARBA00022967"/>
    </source>
</evidence>
<dbReference type="InterPro" id="IPR027417">
    <property type="entry name" value="P-loop_NTPase"/>
</dbReference>
<evidence type="ECO:0000256" key="6">
    <source>
        <dbReference type="ARBA" id="ARBA00022906"/>
    </source>
</evidence>
<keyword evidence="4" id="KW-0862">Zinc</keyword>
<evidence type="ECO:0000256" key="9">
    <source>
        <dbReference type="ARBA" id="ARBA00023136"/>
    </source>
</evidence>
<dbReference type="PANTHER" id="PTHR42734:SF9">
    <property type="entry name" value="ZINC IMPORT ATP-BINDING PROTEIN ZNUC"/>
    <property type="match status" value="1"/>
</dbReference>
<dbReference type="PROSITE" id="PS00211">
    <property type="entry name" value="ABC_TRANSPORTER_1"/>
    <property type="match status" value="1"/>
</dbReference>
<evidence type="ECO:0000313" key="11">
    <source>
        <dbReference type="EMBL" id="RZI46071.1"/>
    </source>
</evidence>
<dbReference type="EMBL" id="SCFB01000005">
    <property type="protein sequence ID" value="RZI46071.1"/>
    <property type="molecule type" value="Genomic_DNA"/>
</dbReference>
<evidence type="ECO:0000256" key="1">
    <source>
        <dbReference type="ARBA" id="ARBA00022448"/>
    </source>
</evidence>
<feature type="domain" description="ABC transporter" evidence="10">
    <location>
        <begin position="6"/>
        <end position="223"/>
    </location>
</feature>
<keyword evidence="8" id="KW-0406">Ion transport</keyword>
<keyword evidence="9" id="KW-0472">Membrane</keyword>
<dbReference type="AlphaFoldDB" id="A0A4Q7DGQ4"/>
<dbReference type="GO" id="GO:0005524">
    <property type="term" value="F:ATP binding"/>
    <property type="evidence" value="ECO:0007669"/>
    <property type="project" value="UniProtKB-KW"/>
</dbReference>
<evidence type="ECO:0000256" key="4">
    <source>
        <dbReference type="ARBA" id="ARBA00022833"/>
    </source>
</evidence>
<evidence type="ECO:0000313" key="12">
    <source>
        <dbReference type="Proteomes" id="UP000293550"/>
    </source>
</evidence>
<comment type="caution">
    <text evidence="11">The sequence shown here is derived from an EMBL/GenBank/DDBJ whole genome shotgun (WGS) entry which is preliminary data.</text>
</comment>
<dbReference type="Proteomes" id="UP000293550">
    <property type="component" value="Unassembled WGS sequence"/>
</dbReference>
<keyword evidence="7" id="KW-1278">Translocase</keyword>
<evidence type="ECO:0000256" key="8">
    <source>
        <dbReference type="ARBA" id="ARBA00023065"/>
    </source>
</evidence>
<dbReference type="InterPro" id="IPR050153">
    <property type="entry name" value="Metal_Ion_Import_ABC"/>
</dbReference>
<reference evidence="11 12" key="1">
    <citation type="submission" date="2018-10" db="EMBL/GenBank/DDBJ databases">
        <title>An updated phylogeny of the Alphaproteobacteria reveals that the parasitic Rickettsiales and Holosporales have independent origins.</title>
        <authorList>
            <person name="Munoz-Gomez S.A."/>
            <person name="Hess S."/>
            <person name="Burger G."/>
            <person name="Lang B.F."/>
            <person name="Susko E."/>
            <person name="Slamovits C.H."/>
            <person name="Roger A.J."/>
        </authorList>
    </citation>
    <scope>NUCLEOTIDE SEQUENCE [LARGE SCALE GENOMIC DNA]</scope>
    <source>
        <strain evidence="11">HOLO01</strain>
    </source>
</reference>
<accession>A0A4Q7DGQ4</accession>
<dbReference type="PANTHER" id="PTHR42734">
    <property type="entry name" value="METAL TRANSPORT SYSTEM ATP-BINDING PROTEIN TM_0124-RELATED"/>
    <property type="match status" value="1"/>
</dbReference>
<keyword evidence="1" id="KW-0813">Transport</keyword>
<dbReference type="GO" id="GO:0016887">
    <property type="term" value="F:ATP hydrolysis activity"/>
    <property type="evidence" value="ECO:0007669"/>
    <property type="project" value="InterPro"/>
</dbReference>
<evidence type="ECO:0000256" key="2">
    <source>
        <dbReference type="ARBA" id="ARBA00022475"/>
    </source>
</evidence>
<organism evidence="11 12">
    <name type="scientific">Candidatus Finniella inopinata</name>
    <dbReference type="NCBI Taxonomy" id="1696036"/>
    <lineage>
        <taxon>Bacteria</taxon>
        <taxon>Pseudomonadati</taxon>
        <taxon>Pseudomonadota</taxon>
        <taxon>Alphaproteobacteria</taxon>
        <taxon>Holosporales</taxon>
        <taxon>Candidatus Paracaedibacteraceae</taxon>
        <taxon>Candidatus Finniella</taxon>
    </lineage>
</organism>
<dbReference type="InterPro" id="IPR003593">
    <property type="entry name" value="AAA+_ATPase"/>
</dbReference>
<gene>
    <name evidence="11" type="ORF">EQU50_03830</name>
</gene>
<dbReference type="SUPFAM" id="SSF52540">
    <property type="entry name" value="P-loop containing nucleoside triphosphate hydrolases"/>
    <property type="match status" value="1"/>
</dbReference>
<protein>
    <submittedName>
        <fullName evidence="11">Metal ABC transporter ATP-binding protein</fullName>
    </submittedName>
</protein>
<dbReference type="GO" id="GO:0010043">
    <property type="term" value="P:response to zinc ion"/>
    <property type="evidence" value="ECO:0007669"/>
    <property type="project" value="TreeGrafter"/>
</dbReference>